<comment type="caution">
    <text evidence="4">The sequence shown here is derived from an EMBL/GenBank/DDBJ whole genome shotgun (WGS) entry which is preliminary data.</text>
</comment>
<keyword evidence="5" id="KW-1185">Reference proteome</keyword>
<dbReference type="InterPro" id="IPR043128">
    <property type="entry name" value="Rev_trsase/Diguanyl_cyclase"/>
</dbReference>
<dbReference type="PANTHER" id="PTHR37984:SF5">
    <property type="entry name" value="PROTEIN NYNRIN-LIKE"/>
    <property type="match status" value="1"/>
</dbReference>
<dbReference type="GO" id="GO:0003964">
    <property type="term" value="F:RNA-directed DNA polymerase activity"/>
    <property type="evidence" value="ECO:0007669"/>
    <property type="project" value="UniProtKB-EC"/>
</dbReference>
<evidence type="ECO:0000256" key="2">
    <source>
        <dbReference type="ARBA" id="ARBA00023268"/>
    </source>
</evidence>
<dbReference type="FunFam" id="3.30.70.270:FF:000020">
    <property type="entry name" value="Transposon Tf2-6 polyprotein-like Protein"/>
    <property type="match status" value="1"/>
</dbReference>
<evidence type="ECO:0000313" key="4">
    <source>
        <dbReference type="EMBL" id="KAG8234982.1"/>
    </source>
</evidence>
<keyword evidence="2" id="KW-0511">Multifunctional enzyme</keyword>
<protein>
    <recommendedName>
        <fullName evidence="1">RNA-directed DNA polymerase</fullName>
        <ecNumber evidence="1">2.7.7.49</ecNumber>
    </recommendedName>
</protein>
<reference evidence="4" key="2">
    <citation type="submission" date="2017-10" db="EMBL/GenBank/DDBJ databases">
        <title>Ladona fulva Genome sequencing and assembly.</title>
        <authorList>
            <person name="Murali S."/>
            <person name="Richards S."/>
            <person name="Bandaranaike D."/>
            <person name="Bellair M."/>
            <person name="Blankenburg K."/>
            <person name="Chao H."/>
            <person name="Dinh H."/>
            <person name="Doddapaneni H."/>
            <person name="Dugan-Rocha S."/>
            <person name="Elkadiri S."/>
            <person name="Gnanaolivu R."/>
            <person name="Hernandez B."/>
            <person name="Skinner E."/>
            <person name="Javaid M."/>
            <person name="Lee S."/>
            <person name="Li M."/>
            <person name="Ming W."/>
            <person name="Munidasa M."/>
            <person name="Muniz J."/>
            <person name="Nguyen L."/>
            <person name="Hughes D."/>
            <person name="Osuji N."/>
            <person name="Pu L.-L."/>
            <person name="Puazo M."/>
            <person name="Qu C."/>
            <person name="Quiroz J."/>
            <person name="Raj R."/>
            <person name="Weissenberger G."/>
            <person name="Xin Y."/>
            <person name="Zou X."/>
            <person name="Han Y."/>
            <person name="Worley K."/>
            <person name="Muzny D."/>
            <person name="Gibbs R."/>
        </authorList>
    </citation>
    <scope>NUCLEOTIDE SEQUENCE</scope>
    <source>
        <strain evidence="4">Sampled in the wild</strain>
    </source>
</reference>
<dbReference type="SUPFAM" id="SSF56672">
    <property type="entry name" value="DNA/RNA polymerases"/>
    <property type="match status" value="1"/>
</dbReference>
<name>A0A8K0P6K1_LADFU</name>
<dbReference type="InterPro" id="IPR041577">
    <property type="entry name" value="RT_RNaseH_2"/>
</dbReference>
<dbReference type="EMBL" id="KZ308863">
    <property type="protein sequence ID" value="KAG8234982.1"/>
    <property type="molecule type" value="Genomic_DNA"/>
</dbReference>
<accession>A0A8K0P6K1</accession>
<evidence type="ECO:0000313" key="5">
    <source>
        <dbReference type="Proteomes" id="UP000792457"/>
    </source>
</evidence>
<dbReference type="OrthoDB" id="115435at2759"/>
<dbReference type="Proteomes" id="UP000792457">
    <property type="component" value="Unassembled WGS sequence"/>
</dbReference>
<reference evidence="4" key="1">
    <citation type="submission" date="2013-04" db="EMBL/GenBank/DDBJ databases">
        <authorList>
            <person name="Qu J."/>
            <person name="Murali S.C."/>
            <person name="Bandaranaike D."/>
            <person name="Bellair M."/>
            <person name="Blankenburg K."/>
            <person name="Chao H."/>
            <person name="Dinh H."/>
            <person name="Doddapaneni H."/>
            <person name="Downs B."/>
            <person name="Dugan-Rocha S."/>
            <person name="Elkadiri S."/>
            <person name="Gnanaolivu R.D."/>
            <person name="Hernandez B."/>
            <person name="Javaid M."/>
            <person name="Jayaseelan J.C."/>
            <person name="Lee S."/>
            <person name="Li M."/>
            <person name="Ming W."/>
            <person name="Munidasa M."/>
            <person name="Muniz J."/>
            <person name="Nguyen L."/>
            <person name="Ongeri F."/>
            <person name="Osuji N."/>
            <person name="Pu L.-L."/>
            <person name="Puazo M."/>
            <person name="Qu C."/>
            <person name="Quiroz J."/>
            <person name="Raj R."/>
            <person name="Weissenberger G."/>
            <person name="Xin Y."/>
            <person name="Zou X."/>
            <person name="Han Y."/>
            <person name="Richards S."/>
            <person name="Worley K."/>
            <person name="Muzny D."/>
            <person name="Gibbs R."/>
        </authorList>
    </citation>
    <scope>NUCLEOTIDE SEQUENCE</scope>
    <source>
        <strain evidence="4">Sampled in the wild</strain>
    </source>
</reference>
<gene>
    <name evidence="4" type="ORF">J437_LFUL013862</name>
</gene>
<sequence length="250" mass="29108">MVFEFHLHKPIFFHLQRPKDALLVIKIGKLNKRLKRDFHPRNQGRSSAEDPQRVITKYDFAKVVEVSSSSSRSLSTKLIRYLLISSVSSGIPGIREGTGGSRDALRVRDFPTPRNVRNFREFLRLASYYLRFVRGFATTARPLQYLLKKDSDWEWRSEEEQSFCHLKEALLSVPALQHFEECAIHTHISCESFVAALVHGWKECTVAYISRQLSDCETCYHRDELKCLAVVWAVEKLWHYIYGRPFTVVT</sequence>
<dbReference type="AlphaFoldDB" id="A0A8K0P6K1"/>
<feature type="domain" description="Reverse transcriptase/retrotransposon-derived protein RNase H-like" evidence="3">
    <location>
        <begin position="155"/>
        <end position="248"/>
    </location>
</feature>
<organism evidence="4 5">
    <name type="scientific">Ladona fulva</name>
    <name type="common">Scarce chaser dragonfly</name>
    <name type="synonym">Libellula fulva</name>
    <dbReference type="NCBI Taxonomy" id="123851"/>
    <lineage>
        <taxon>Eukaryota</taxon>
        <taxon>Metazoa</taxon>
        <taxon>Ecdysozoa</taxon>
        <taxon>Arthropoda</taxon>
        <taxon>Hexapoda</taxon>
        <taxon>Insecta</taxon>
        <taxon>Pterygota</taxon>
        <taxon>Palaeoptera</taxon>
        <taxon>Odonata</taxon>
        <taxon>Epiprocta</taxon>
        <taxon>Anisoptera</taxon>
        <taxon>Libelluloidea</taxon>
        <taxon>Libellulidae</taxon>
        <taxon>Ladona</taxon>
    </lineage>
</organism>
<dbReference type="Pfam" id="PF17919">
    <property type="entry name" value="RT_RNaseH_2"/>
    <property type="match status" value="1"/>
</dbReference>
<evidence type="ECO:0000256" key="1">
    <source>
        <dbReference type="ARBA" id="ARBA00012493"/>
    </source>
</evidence>
<dbReference type="InterPro" id="IPR050951">
    <property type="entry name" value="Retrovirus_Pol_polyprotein"/>
</dbReference>
<dbReference type="Gene3D" id="3.30.70.270">
    <property type="match status" value="1"/>
</dbReference>
<dbReference type="InterPro" id="IPR043502">
    <property type="entry name" value="DNA/RNA_pol_sf"/>
</dbReference>
<evidence type="ECO:0000259" key="3">
    <source>
        <dbReference type="Pfam" id="PF17919"/>
    </source>
</evidence>
<dbReference type="PANTHER" id="PTHR37984">
    <property type="entry name" value="PROTEIN CBG26694"/>
    <property type="match status" value="1"/>
</dbReference>
<proteinExistence type="predicted"/>
<dbReference type="EC" id="2.7.7.49" evidence="1"/>